<comment type="caution">
    <text evidence="1">The sequence shown here is derived from an EMBL/GenBank/DDBJ whole genome shotgun (WGS) entry which is preliminary data.</text>
</comment>
<gene>
    <name evidence="1" type="ORF">AVEN_100740_1</name>
</gene>
<accession>A0A4Y2CV32</accession>
<dbReference type="AlphaFoldDB" id="A0A4Y2CV32"/>
<protein>
    <submittedName>
        <fullName evidence="1">Uncharacterized protein</fullName>
    </submittedName>
</protein>
<sequence>MAGRVLSPKCENILWGRGSMGRFQSGRRRSKGDRSNRQCALSWPFTRRVLQAIWSVSLQSVSILSAPKRTTRHCDPLPSTPSVFKTGPRTALISALPLLHCLQFVIFAFVRDSRNPSLGSYFSFMTQSAKRKRTKLDFQTFPLLGRLSSDFSLGEGCCSDALQMAWSTLSVNVQL</sequence>
<proteinExistence type="predicted"/>
<dbReference type="Proteomes" id="UP000499080">
    <property type="component" value="Unassembled WGS sequence"/>
</dbReference>
<name>A0A4Y2CV32_ARAVE</name>
<evidence type="ECO:0000313" key="1">
    <source>
        <dbReference type="EMBL" id="GBM07548.1"/>
    </source>
</evidence>
<dbReference type="EMBL" id="BGPR01000243">
    <property type="protein sequence ID" value="GBM07548.1"/>
    <property type="molecule type" value="Genomic_DNA"/>
</dbReference>
<organism evidence="1 2">
    <name type="scientific">Araneus ventricosus</name>
    <name type="common">Orbweaver spider</name>
    <name type="synonym">Epeira ventricosa</name>
    <dbReference type="NCBI Taxonomy" id="182803"/>
    <lineage>
        <taxon>Eukaryota</taxon>
        <taxon>Metazoa</taxon>
        <taxon>Ecdysozoa</taxon>
        <taxon>Arthropoda</taxon>
        <taxon>Chelicerata</taxon>
        <taxon>Arachnida</taxon>
        <taxon>Araneae</taxon>
        <taxon>Araneomorphae</taxon>
        <taxon>Entelegynae</taxon>
        <taxon>Araneoidea</taxon>
        <taxon>Araneidae</taxon>
        <taxon>Araneus</taxon>
    </lineage>
</organism>
<keyword evidence="2" id="KW-1185">Reference proteome</keyword>
<reference evidence="1 2" key="1">
    <citation type="journal article" date="2019" name="Sci. Rep.">
        <title>Orb-weaving spider Araneus ventricosus genome elucidates the spidroin gene catalogue.</title>
        <authorList>
            <person name="Kono N."/>
            <person name="Nakamura H."/>
            <person name="Ohtoshi R."/>
            <person name="Moran D.A.P."/>
            <person name="Shinohara A."/>
            <person name="Yoshida Y."/>
            <person name="Fujiwara M."/>
            <person name="Mori M."/>
            <person name="Tomita M."/>
            <person name="Arakawa K."/>
        </authorList>
    </citation>
    <scope>NUCLEOTIDE SEQUENCE [LARGE SCALE GENOMIC DNA]</scope>
</reference>
<evidence type="ECO:0000313" key="2">
    <source>
        <dbReference type="Proteomes" id="UP000499080"/>
    </source>
</evidence>